<dbReference type="Gene3D" id="3.30.460.10">
    <property type="entry name" value="Beta Polymerase, domain 2"/>
    <property type="match status" value="1"/>
</dbReference>
<proteinExistence type="inferred from homology"/>
<dbReference type="Pfam" id="PF13328">
    <property type="entry name" value="HD_4"/>
    <property type="match status" value="1"/>
</dbReference>
<dbReference type="SUPFAM" id="SSF109604">
    <property type="entry name" value="HD-domain/PDEase-like"/>
    <property type="match status" value="1"/>
</dbReference>
<dbReference type="InterPro" id="IPR002912">
    <property type="entry name" value="ACT_dom"/>
</dbReference>
<dbReference type="Gene3D" id="3.30.70.260">
    <property type="match status" value="1"/>
</dbReference>
<dbReference type="CDD" id="cd05399">
    <property type="entry name" value="NT_Rel-Spo_like"/>
    <property type="match status" value="1"/>
</dbReference>
<evidence type="ECO:0000313" key="8">
    <source>
        <dbReference type="Proteomes" id="UP000290909"/>
    </source>
</evidence>
<dbReference type="InterPro" id="IPR043519">
    <property type="entry name" value="NT_sf"/>
</dbReference>
<dbReference type="Gene3D" id="3.10.20.30">
    <property type="match status" value="1"/>
</dbReference>
<dbReference type="STRING" id="1408416.GCA_000702765_00952"/>
<feature type="domain" description="HD" evidence="5">
    <location>
        <begin position="49"/>
        <end position="146"/>
    </location>
</feature>
<dbReference type="GO" id="GO:0016301">
    <property type="term" value="F:kinase activity"/>
    <property type="evidence" value="ECO:0007669"/>
    <property type="project" value="UniProtKB-KW"/>
</dbReference>
<comment type="function">
    <text evidence="3">In eubacteria ppGpp (guanosine 3'-diphosphate 5'-diphosphate) is a mediator of the stringent response that coordinates a variety of cellular activities in response to changes in nutritional abundance. This enzyme catalyzes the degradation of ppGpp into GDP. It may also be capable of catalyzing the synthesis of ppGpp.</text>
</comment>
<dbReference type="Pfam" id="PF04607">
    <property type="entry name" value="RelA_SpoT"/>
    <property type="match status" value="1"/>
</dbReference>
<organism evidence="7 8">
    <name type="scientific">Acholeplasma hippikon</name>
    <dbReference type="NCBI Taxonomy" id="264636"/>
    <lineage>
        <taxon>Bacteria</taxon>
        <taxon>Bacillati</taxon>
        <taxon>Mycoplasmatota</taxon>
        <taxon>Mollicutes</taxon>
        <taxon>Acholeplasmatales</taxon>
        <taxon>Acholeplasmataceae</taxon>
        <taxon>Acholeplasma</taxon>
    </lineage>
</organism>
<evidence type="ECO:0000256" key="4">
    <source>
        <dbReference type="RuleBase" id="RU003847"/>
    </source>
</evidence>
<dbReference type="GO" id="GO:0015969">
    <property type="term" value="P:guanosine tetraphosphate metabolic process"/>
    <property type="evidence" value="ECO:0007669"/>
    <property type="project" value="InterPro"/>
</dbReference>
<dbReference type="CDD" id="cd01668">
    <property type="entry name" value="TGS_RSH"/>
    <property type="match status" value="1"/>
</dbReference>
<dbReference type="SMART" id="SM00471">
    <property type="entry name" value="HDc"/>
    <property type="match status" value="1"/>
</dbReference>
<keyword evidence="7" id="KW-0808">Transferase</keyword>
<dbReference type="InterPro" id="IPR004811">
    <property type="entry name" value="RelA/Spo_fam"/>
</dbReference>
<keyword evidence="8" id="KW-1185">Reference proteome</keyword>
<dbReference type="InterPro" id="IPR012675">
    <property type="entry name" value="Beta-grasp_dom_sf"/>
</dbReference>
<dbReference type="InterPro" id="IPR012676">
    <property type="entry name" value="TGS-like"/>
</dbReference>
<evidence type="ECO:0000259" key="5">
    <source>
        <dbReference type="PROSITE" id="PS51831"/>
    </source>
</evidence>
<keyword evidence="7" id="KW-0418">Kinase</keyword>
<protein>
    <recommendedName>
        <fullName evidence="2">Penta-phosphate guanosine-3'-pyrophosphohydrolase</fullName>
    </recommendedName>
</protein>
<dbReference type="PANTHER" id="PTHR21262">
    <property type="entry name" value="GUANOSINE-3',5'-BIS DIPHOSPHATE 3'-PYROPHOSPHOHYDROLASE"/>
    <property type="match status" value="1"/>
</dbReference>
<comment type="pathway">
    <text evidence="1">Purine metabolism.</text>
</comment>
<dbReference type="Pfam" id="PF02824">
    <property type="entry name" value="TGS"/>
    <property type="match status" value="1"/>
</dbReference>
<evidence type="ECO:0000256" key="1">
    <source>
        <dbReference type="ARBA" id="ARBA00025704"/>
    </source>
</evidence>
<sequence>MINDALYQALIDDISHYIKKEENINLITKAYLLAKEKHLGQMRKSGEPYITHPVAVARILAEIEAGPNTLVAALLHDTVEDTDLTLAELEKQFGKDIASLVDGVTKLEKISFNQSTQTDNQQKMLLAMAKDIRVVLIKISDRMHNMRTLDSMIPEKQVRIAQETLDIYAPIAHRLGLFRWKAELEDRSLRYVDPTMYYKVSNLVKTKREERENSISNVIEYIKQLFGEAHIVDFEIKGRIKNIYSIYKKMVNSGRSFEDIYDLLAVRIIVDKVETCYQTLGIIHAHFTPIPKRFKDYIAVPKPNLYQSLHTTVLHSDGTLFEVQIRTHEMDMVAENGIAAHWAYKENKVYSKEKEQFEIAQRLKWYADLLKLTEDTDDKQNSSQEFVDTIKTDIFSANVYVFTPKGEVVELPAGSTPIDFAYRIHTDVGHRMVGATVNGRIVTLDHTLQTGDVVAIKTNKNSSGPSEDWLKIAKSPHARHKIKGFINKENYENTVQSGKEALDRELTNLKKEYELTDEWAQKNFEKNGITDLESLYAEIGKGNVSVKAVANKLAPEENKDAFIQRQMERTARQLIATSDTGVVVEGLTNPQIKLANCCTPVPGDKILGYVTKGSGIVVHAEHCTNIKEYDRNRFIPAYWGTNLTRKYATWLKIIGTARNSLLTDLIQVANAQGITIAEISAVSNANLESIIKMKVSLNRIEELETLIVNLHKVPQVYYVEREIRWGC</sequence>
<name>A0A449BJ76_9MOLU</name>
<dbReference type="FunFam" id="1.10.3210.10:FF:000001">
    <property type="entry name" value="GTP pyrophosphokinase RelA"/>
    <property type="match status" value="1"/>
</dbReference>
<dbReference type="FunFam" id="3.30.460.10:FF:000001">
    <property type="entry name" value="GTP pyrophosphokinase RelA"/>
    <property type="match status" value="1"/>
</dbReference>
<dbReference type="NCBIfam" id="TIGR00691">
    <property type="entry name" value="spoT_relA"/>
    <property type="match status" value="1"/>
</dbReference>
<comment type="similarity">
    <text evidence="4">Belongs to the relA/spoT family.</text>
</comment>
<evidence type="ECO:0000256" key="2">
    <source>
        <dbReference type="ARBA" id="ARBA00041770"/>
    </source>
</evidence>
<dbReference type="InterPro" id="IPR033655">
    <property type="entry name" value="TGS_RelA/SpoT"/>
</dbReference>
<gene>
    <name evidence="7" type="primary">relA</name>
    <name evidence="7" type="ORF">NCTC10172_00531</name>
</gene>
<dbReference type="PROSITE" id="PS51880">
    <property type="entry name" value="TGS"/>
    <property type="match status" value="1"/>
</dbReference>
<dbReference type="InterPro" id="IPR007685">
    <property type="entry name" value="RelA_SpoT"/>
</dbReference>
<evidence type="ECO:0000256" key="3">
    <source>
        <dbReference type="ARBA" id="ARBA00056789"/>
    </source>
</evidence>
<dbReference type="SMART" id="SM00954">
    <property type="entry name" value="RelA_SpoT"/>
    <property type="match status" value="1"/>
</dbReference>
<dbReference type="Proteomes" id="UP000290909">
    <property type="component" value="Chromosome"/>
</dbReference>
<dbReference type="PANTHER" id="PTHR21262:SF31">
    <property type="entry name" value="GTP PYROPHOSPHOKINASE"/>
    <property type="match status" value="1"/>
</dbReference>
<dbReference type="SUPFAM" id="SSF81301">
    <property type="entry name" value="Nucleotidyltransferase"/>
    <property type="match status" value="1"/>
</dbReference>
<dbReference type="KEGG" id="ahk:NCTC10172_00531"/>
<dbReference type="FunFam" id="3.10.20.30:FF:000002">
    <property type="entry name" value="GTP pyrophosphokinase (RelA/SpoT)"/>
    <property type="match status" value="1"/>
</dbReference>
<feature type="domain" description="TGS" evidence="6">
    <location>
        <begin position="395"/>
        <end position="458"/>
    </location>
</feature>
<dbReference type="Gene3D" id="1.10.3210.10">
    <property type="entry name" value="Hypothetical protein af1432"/>
    <property type="match status" value="1"/>
</dbReference>
<dbReference type="GO" id="GO:0005886">
    <property type="term" value="C:plasma membrane"/>
    <property type="evidence" value="ECO:0007669"/>
    <property type="project" value="TreeGrafter"/>
</dbReference>
<evidence type="ECO:0000259" key="6">
    <source>
        <dbReference type="PROSITE" id="PS51880"/>
    </source>
</evidence>
<dbReference type="Pfam" id="PF13291">
    <property type="entry name" value="ACT_4"/>
    <property type="match status" value="1"/>
</dbReference>
<dbReference type="AlphaFoldDB" id="A0A449BJ76"/>
<dbReference type="InterPro" id="IPR003607">
    <property type="entry name" value="HD/PDEase_dom"/>
</dbReference>
<dbReference type="EMBL" id="LR215050">
    <property type="protein sequence ID" value="VEU82516.1"/>
    <property type="molecule type" value="Genomic_DNA"/>
</dbReference>
<dbReference type="InterPro" id="IPR006674">
    <property type="entry name" value="HD_domain"/>
</dbReference>
<evidence type="ECO:0000313" key="7">
    <source>
        <dbReference type="EMBL" id="VEU82516.1"/>
    </source>
</evidence>
<dbReference type="CDD" id="cd00077">
    <property type="entry name" value="HDc"/>
    <property type="match status" value="1"/>
</dbReference>
<accession>A0A449BJ76</accession>
<dbReference type="InterPro" id="IPR004095">
    <property type="entry name" value="TGS"/>
</dbReference>
<dbReference type="PROSITE" id="PS51831">
    <property type="entry name" value="HD"/>
    <property type="match status" value="1"/>
</dbReference>
<dbReference type="SUPFAM" id="SSF81271">
    <property type="entry name" value="TGS-like"/>
    <property type="match status" value="1"/>
</dbReference>
<reference evidence="7 8" key="1">
    <citation type="submission" date="2019-01" db="EMBL/GenBank/DDBJ databases">
        <authorList>
            <consortium name="Pathogen Informatics"/>
        </authorList>
    </citation>
    <scope>NUCLEOTIDE SEQUENCE [LARGE SCALE GENOMIC DNA]</scope>
    <source>
        <strain evidence="7 8">NCTC10172</strain>
    </source>
</reference>